<gene>
    <name evidence="3" type="ORF">IW245_004659</name>
</gene>
<evidence type="ECO:0000259" key="2">
    <source>
        <dbReference type="Pfam" id="PF14690"/>
    </source>
</evidence>
<evidence type="ECO:0000259" key="1">
    <source>
        <dbReference type="Pfam" id="PF01610"/>
    </source>
</evidence>
<dbReference type="InterPro" id="IPR047951">
    <property type="entry name" value="Transpos_ISL3"/>
</dbReference>
<proteinExistence type="predicted"/>
<feature type="domain" description="Transposase IS204/IS1001/IS1096/IS1165 DDE" evidence="1">
    <location>
        <begin position="160"/>
        <end position="218"/>
    </location>
</feature>
<comment type="caution">
    <text evidence="3">The sequence shown here is derived from an EMBL/GenBank/DDBJ whole genome shotgun (WGS) entry which is preliminary data.</text>
</comment>
<name>A0A8J7KHF6_9ACTN</name>
<protein>
    <submittedName>
        <fullName evidence="3">Transposase</fullName>
    </submittedName>
</protein>
<sequence>MREADELVATVFSGLAPLVIEDVIDEGARILVLARTPHQMVACPGCGALSERVHGYHVRTVADVPVDGRRVVVRVRVRRLVCLTRGCRQTFREQLPGVLERYQRRTARLTRQIGVVVRELAGRAGVRVLSALAVLVSRHTALRVLLGLPLPRRPVPRVLRVDDFALKRRCRYATVLIDAETRQCIDVLPGRRVEMLESWLREHPGVEVVTRDGSAAYA</sequence>
<keyword evidence="4" id="KW-1185">Reference proteome</keyword>
<evidence type="ECO:0000313" key="3">
    <source>
        <dbReference type="EMBL" id="MBG6138465.1"/>
    </source>
</evidence>
<dbReference type="InterPro" id="IPR029261">
    <property type="entry name" value="Transposase_Znf"/>
</dbReference>
<feature type="domain" description="Transposase IS204/IS1001/IS1096/IS1165 zinc-finger" evidence="2">
    <location>
        <begin position="41"/>
        <end position="82"/>
    </location>
</feature>
<dbReference type="EMBL" id="JADOUF010000001">
    <property type="protein sequence ID" value="MBG6138465.1"/>
    <property type="molecule type" value="Genomic_DNA"/>
</dbReference>
<dbReference type="Proteomes" id="UP000622552">
    <property type="component" value="Unassembled WGS sequence"/>
</dbReference>
<dbReference type="PANTHER" id="PTHR33498">
    <property type="entry name" value="TRANSPOSASE FOR INSERTION SEQUENCE ELEMENT IS1557"/>
    <property type="match status" value="1"/>
</dbReference>
<dbReference type="AlphaFoldDB" id="A0A8J7KHF6"/>
<dbReference type="Pfam" id="PF14690">
    <property type="entry name" value="Zn_ribbon_ISL3"/>
    <property type="match status" value="1"/>
</dbReference>
<reference evidence="3" key="1">
    <citation type="submission" date="2020-11" db="EMBL/GenBank/DDBJ databases">
        <title>Sequencing the genomes of 1000 actinobacteria strains.</title>
        <authorList>
            <person name="Klenk H.-P."/>
        </authorList>
    </citation>
    <scope>NUCLEOTIDE SEQUENCE</scope>
    <source>
        <strain evidence="3">DSM 45356</strain>
    </source>
</reference>
<dbReference type="Pfam" id="PF01610">
    <property type="entry name" value="DDE_Tnp_ISL3"/>
    <property type="match status" value="1"/>
</dbReference>
<evidence type="ECO:0000313" key="4">
    <source>
        <dbReference type="Proteomes" id="UP000622552"/>
    </source>
</evidence>
<dbReference type="PANTHER" id="PTHR33498:SF1">
    <property type="entry name" value="TRANSPOSASE FOR INSERTION SEQUENCE ELEMENT IS1557"/>
    <property type="match status" value="1"/>
</dbReference>
<dbReference type="InterPro" id="IPR002560">
    <property type="entry name" value="Transposase_DDE"/>
</dbReference>
<accession>A0A8J7KHF6</accession>
<organism evidence="3 4">
    <name type="scientific">Longispora fulva</name>
    <dbReference type="NCBI Taxonomy" id="619741"/>
    <lineage>
        <taxon>Bacteria</taxon>
        <taxon>Bacillati</taxon>
        <taxon>Actinomycetota</taxon>
        <taxon>Actinomycetes</taxon>
        <taxon>Micromonosporales</taxon>
        <taxon>Micromonosporaceae</taxon>
        <taxon>Longispora</taxon>
    </lineage>
</organism>